<dbReference type="Proteomes" id="UP000245764">
    <property type="component" value="Chromosome 9"/>
</dbReference>
<name>A0A2H1GXJ4_ZYMTR</name>
<feature type="region of interest" description="Disordered" evidence="1">
    <location>
        <begin position="55"/>
        <end position="99"/>
    </location>
</feature>
<dbReference type="AlphaFoldDB" id="A0A2H1GXJ4"/>
<protein>
    <submittedName>
        <fullName evidence="2">Uncharacterized protein</fullName>
    </submittedName>
</protein>
<gene>
    <name evidence="2" type="ORF">ZT1E4_G8985</name>
</gene>
<evidence type="ECO:0000313" key="3">
    <source>
        <dbReference type="Proteomes" id="UP000245764"/>
    </source>
</evidence>
<reference evidence="3" key="1">
    <citation type="submission" date="2017-05" db="EMBL/GenBank/DDBJ databases">
        <authorList>
            <person name="Song R."/>
            <person name="Chenine A.L."/>
            <person name="Ruprecht R.M."/>
        </authorList>
    </citation>
    <scope>NUCLEOTIDE SEQUENCE [LARGE SCALE GENOMIC DNA]</scope>
</reference>
<evidence type="ECO:0000256" key="1">
    <source>
        <dbReference type="SAM" id="MobiDB-lite"/>
    </source>
</evidence>
<dbReference type="EMBL" id="LT854261">
    <property type="protein sequence ID" value="SMR58250.1"/>
    <property type="molecule type" value="Genomic_DNA"/>
</dbReference>
<feature type="compositionally biased region" description="Low complexity" evidence="1">
    <location>
        <begin position="61"/>
        <end position="74"/>
    </location>
</feature>
<proteinExistence type="predicted"/>
<accession>A0A2H1GXJ4</accession>
<evidence type="ECO:0000313" key="2">
    <source>
        <dbReference type="EMBL" id="SMR58250.1"/>
    </source>
</evidence>
<organism evidence="2 3">
    <name type="scientific">Zymoseptoria tritici ST99CH_1E4</name>
    <dbReference type="NCBI Taxonomy" id="1276532"/>
    <lineage>
        <taxon>Eukaryota</taxon>
        <taxon>Fungi</taxon>
        <taxon>Dikarya</taxon>
        <taxon>Ascomycota</taxon>
        <taxon>Pezizomycotina</taxon>
        <taxon>Dothideomycetes</taxon>
        <taxon>Dothideomycetidae</taxon>
        <taxon>Mycosphaerellales</taxon>
        <taxon>Mycosphaerellaceae</taxon>
        <taxon>Zymoseptoria</taxon>
    </lineage>
</organism>
<sequence length="122" mass="13713">MELDFHHDRLQTIHDNDLSSYTRIRLYGPGFKHIHSHHSTTNMASPLLPLKPHLGSLDLESLSPTSSAASSLQPSRKRLSRAQPTTIDPDQRSGPIATRRQEIQRQYRKLSSIAFSSLVMGS</sequence>